<evidence type="ECO:0000313" key="3">
    <source>
        <dbReference type="EMBL" id="PBD20846.1"/>
    </source>
</evidence>
<name>A0A2A3K091_9RHOB</name>
<sequence length="66" mass="7179">MKFLDLAIVLAFFASLVALAVAGYFAPRYALPGLGIIFVVFGGVVLLIRRANRPSSARIAAMRIRR</sequence>
<dbReference type="RefSeq" id="WP_095880709.1">
    <property type="nucleotide sequence ID" value="NZ_NTHN02000001.1"/>
</dbReference>
<reference evidence="3" key="1">
    <citation type="submission" date="2017-09" db="EMBL/GenBank/DDBJ databases">
        <title>Yangia sp. SAOS 153D whole genome sequencing.</title>
        <authorList>
            <person name="Verma A."/>
            <person name="Krishnamurthi S."/>
        </authorList>
    </citation>
    <scope>NUCLEOTIDE SEQUENCE [LARGE SCALE GENOMIC DNA]</scope>
    <source>
        <strain evidence="3">SAOS 153D</strain>
    </source>
</reference>
<proteinExistence type="predicted"/>
<reference evidence="4" key="2">
    <citation type="submission" date="2023-07" db="EMBL/GenBank/DDBJ databases">
        <title>Yangia mangrovi SAOS 153D genome.</title>
        <authorList>
            <person name="Verma A."/>
            <person name="Pal Y."/>
            <person name="Sundharam S."/>
            <person name="Bisht B."/>
            <person name="Srinivasan K."/>
        </authorList>
    </citation>
    <scope>NUCLEOTIDE SEQUENCE [LARGE SCALE GENOMIC DNA]</scope>
    <source>
        <strain evidence="4">SAOS 153D</strain>
    </source>
</reference>
<evidence type="ECO:0000256" key="1">
    <source>
        <dbReference type="SAM" id="Phobius"/>
    </source>
</evidence>
<keyword evidence="4" id="KW-1185">Reference proteome</keyword>
<comment type="caution">
    <text evidence="3">The sequence shown here is derived from an EMBL/GenBank/DDBJ whole genome shotgun (WGS) entry which is preliminary data.</text>
</comment>
<dbReference type="EMBL" id="NTHN02000001">
    <property type="protein sequence ID" value="MCT4369027.1"/>
    <property type="molecule type" value="Genomic_DNA"/>
</dbReference>
<dbReference type="Proteomes" id="UP000217448">
    <property type="component" value="Unassembled WGS sequence"/>
</dbReference>
<organism evidence="3">
    <name type="scientific">Alloyangia mangrovi</name>
    <dbReference type="NCBI Taxonomy" id="1779329"/>
    <lineage>
        <taxon>Bacteria</taxon>
        <taxon>Pseudomonadati</taxon>
        <taxon>Pseudomonadota</taxon>
        <taxon>Alphaproteobacteria</taxon>
        <taxon>Rhodobacterales</taxon>
        <taxon>Roseobacteraceae</taxon>
        <taxon>Alloyangia</taxon>
    </lineage>
</organism>
<evidence type="ECO:0000313" key="2">
    <source>
        <dbReference type="EMBL" id="MCT4369027.1"/>
    </source>
</evidence>
<gene>
    <name evidence="2" type="ORF">CLG85_001195</name>
    <name evidence="3" type="ORF">CLG85_01800</name>
</gene>
<dbReference type="AlphaFoldDB" id="A0A2A3K091"/>
<reference evidence="2" key="3">
    <citation type="submission" date="2024-05" db="EMBL/GenBank/DDBJ databases">
        <title>Yangia mangrovi SAOS 153D genome.</title>
        <authorList>
            <person name="Verma A."/>
            <person name="Pal Y."/>
            <person name="Sundharam S."/>
            <person name="Bisht B."/>
            <person name="Srinivasan K."/>
        </authorList>
    </citation>
    <scope>NUCLEOTIDE SEQUENCE</scope>
    <source>
        <strain evidence="2">SAOS 153D</strain>
    </source>
</reference>
<keyword evidence="1" id="KW-0812">Transmembrane</keyword>
<protein>
    <submittedName>
        <fullName evidence="3">Uncharacterized protein</fullName>
    </submittedName>
</protein>
<feature type="transmembrane region" description="Helical" evidence="1">
    <location>
        <begin position="30"/>
        <end position="48"/>
    </location>
</feature>
<keyword evidence="1" id="KW-0472">Membrane</keyword>
<keyword evidence="1" id="KW-1133">Transmembrane helix</keyword>
<dbReference type="EMBL" id="NTHN01000019">
    <property type="protein sequence ID" value="PBD20846.1"/>
    <property type="molecule type" value="Genomic_DNA"/>
</dbReference>
<accession>A0A2A3K091</accession>
<evidence type="ECO:0000313" key="4">
    <source>
        <dbReference type="Proteomes" id="UP000217448"/>
    </source>
</evidence>